<proteinExistence type="predicted"/>
<sequence length="123" mass="14135">MFNPYVIIGVLSVSLAGAGYFGYYQTKQLGAAEVKLDAANLEIKNKEATITQLQIENGKIIEKAQWYQADVQRVQLEKDKIKEKAIKDLGRVEKIAKRKSKLYEKLINKDYKNTQRQLEELTQ</sequence>
<keyword evidence="4" id="KW-1185">Reference proteome</keyword>
<reference evidence="3 4" key="1">
    <citation type="submission" date="2017-12" db="EMBL/GenBank/DDBJ databases">
        <authorList>
            <person name="Lestochi C.V."/>
            <person name="Miller K.C."/>
            <person name="Miller J.S."/>
            <person name="Stanton M.L."/>
            <person name="Broussard G.W."/>
        </authorList>
    </citation>
    <scope>NUCLEOTIDE SEQUENCE [LARGE SCALE GENOMIC DNA]</scope>
</reference>
<protein>
    <submittedName>
        <fullName evidence="3">Uncharacterized protein</fullName>
    </submittedName>
</protein>
<keyword evidence="2" id="KW-0472">Membrane</keyword>
<evidence type="ECO:0000313" key="4">
    <source>
        <dbReference type="Proteomes" id="UP000240819"/>
    </source>
</evidence>
<organism evidence="3 4">
    <name type="scientific">Vibrio phage Ceto</name>
    <dbReference type="NCBI Taxonomy" id="2570300"/>
    <lineage>
        <taxon>Viruses</taxon>
        <taxon>Duplodnaviria</taxon>
        <taxon>Heunggongvirae</taxon>
        <taxon>Uroviricota</taxon>
        <taxon>Caudoviricetes</taxon>
        <taxon>Demerecviridae</taxon>
        <taxon>Ermolyevavirinae</taxon>
        <taxon>Cetovirus</taxon>
        <taxon>Cetovirus ceto</taxon>
    </lineage>
</organism>
<evidence type="ECO:0000256" key="2">
    <source>
        <dbReference type="SAM" id="Phobius"/>
    </source>
</evidence>
<feature type="transmembrane region" description="Helical" evidence="2">
    <location>
        <begin position="6"/>
        <end position="23"/>
    </location>
</feature>
<accession>A0A2H5BGJ4</accession>
<evidence type="ECO:0000313" key="3">
    <source>
        <dbReference type="EMBL" id="AUG85121.1"/>
    </source>
</evidence>
<dbReference type="EMBL" id="MG649966">
    <property type="protein sequence ID" value="AUG85121.1"/>
    <property type="molecule type" value="Genomic_DNA"/>
</dbReference>
<feature type="coiled-coil region" evidence="1">
    <location>
        <begin position="29"/>
        <end position="56"/>
    </location>
</feature>
<dbReference type="Proteomes" id="UP000240819">
    <property type="component" value="Segment"/>
</dbReference>
<evidence type="ECO:0000256" key="1">
    <source>
        <dbReference type="SAM" id="Coils"/>
    </source>
</evidence>
<keyword evidence="1" id="KW-0175">Coiled coil</keyword>
<keyword evidence="2" id="KW-1133">Transmembrane helix</keyword>
<keyword evidence="2" id="KW-0812">Transmembrane</keyword>
<name>A0A2H5BGJ4_9CAUD</name>
<gene>
    <name evidence="3" type="ORF">CETO_139</name>
</gene>